<evidence type="ECO:0000313" key="3">
    <source>
        <dbReference type="EMBL" id="RYC74675.1"/>
    </source>
</evidence>
<keyword evidence="2" id="KW-0812">Transmembrane</keyword>
<evidence type="ECO:0000313" key="4">
    <source>
        <dbReference type="Proteomes" id="UP001191019"/>
    </source>
</evidence>
<proteinExistence type="predicted"/>
<dbReference type="Proteomes" id="UP001191019">
    <property type="component" value="Unassembled WGS sequence"/>
</dbReference>
<evidence type="ECO:0000256" key="1">
    <source>
        <dbReference type="SAM" id="MobiDB-lite"/>
    </source>
</evidence>
<comment type="caution">
    <text evidence="3">The sequence shown here is derived from an EMBL/GenBank/DDBJ whole genome shotgun (WGS) entry which is preliminary data.</text>
</comment>
<dbReference type="EMBL" id="PRLM01000004">
    <property type="protein sequence ID" value="RYC74675.1"/>
    <property type="molecule type" value="Genomic_DNA"/>
</dbReference>
<feature type="transmembrane region" description="Helical" evidence="2">
    <location>
        <begin position="37"/>
        <end position="60"/>
    </location>
</feature>
<name>A0ABY0FP75_9BACT</name>
<feature type="compositionally biased region" description="Polar residues" evidence="1">
    <location>
        <begin position="1"/>
        <end position="11"/>
    </location>
</feature>
<dbReference type="RefSeq" id="WP_129734928.1">
    <property type="nucleotide sequence ID" value="NZ_PRLM01000004.1"/>
</dbReference>
<accession>A0ABY0FP75</accession>
<gene>
    <name evidence="3" type="ORF">G3RUM_00427</name>
</gene>
<feature type="region of interest" description="Disordered" evidence="1">
    <location>
        <begin position="1"/>
        <end position="27"/>
    </location>
</feature>
<reference evidence="3 4" key="2">
    <citation type="journal article" date="2020" name="Cell Rep.">
        <title>Acquisition and Adaptation of Ultra-small Parasitic Reduced Genome Bacteria to Mammalian Hosts.</title>
        <authorList>
            <person name="McLean J.S."/>
            <person name="Bor B."/>
            <person name="Kerns K.A."/>
            <person name="Liu Q."/>
            <person name="To T.T."/>
            <person name="Solden L."/>
            <person name="Hendrickson E.L."/>
            <person name="Wrighton K."/>
            <person name="Shi W."/>
            <person name="He X."/>
        </authorList>
    </citation>
    <scope>NUCLEOTIDE SEQUENCE [LARGE SCALE GENOMIC DNA]</scope>
    <source>
        <strain evidence="3 4">TM7_G3_2_Rum_HOT_351B</strain>
    </source>
</reference>
<reference evidence="3 4" key="1">
    <citation type="journal article" date="2018" name="bioRxiv">
        <title>Evidence of independent acquisition and adaption of ultra-small bacteria to human hosts across the highly diverse yet reduced genomes of the phylum Saccharibacteria.</title>
        <authorList>
            <person name="McLean J.S."/>
            <person name="Bor B."/>
            <person name="To T.T."/>
            <person name="Liu Q."/>
            <person name="Kearns K.A."/>
            <person name="Solden L.M."/>
            <person name="Wrighton K.C."/>
            <person name="He X."/>
            <person name="Shi W."/>
        </authorList>
    </citation>
    <scope>NUCLEOTIDE SEQUENCE [LARGE SCALE GENOMIC DNA]</scope>
    <source>
        <strain evidence="3 4">TM7_G3_2_Rum_HOT_351B</strain>
    </source>
</reference>
<protein>
    <submittedName>
        <fullName evidence="3">Uncharacterized protein</fullName>
    </submittedName>
</protein>
<keyword evidence="2" id="KW-0472">Membrane</keyword>
<keyword evidence="4" id="KW-1185">Reference proteome</keyword>
<keyword evidence="2" id="KW-1133">Transmembrane helix</keyword>
<sequence>MENELSNSIKQVTEPEETPTINLQNQATKSTKSTKPLIIILAILFALSLGTAAVFAYLYFSNNSQTLASTPNTTPEITEPTEPENEPEANTVSIAQVESLLRDKYKFDARETVFIDGWPRYIEKLNQADKILFTIYQLWDNGIPAAVQNISFDDFNNTYVYYFGSTEPLEKKDYQLDSVISKIIYRPENDSFDIYFPDGIGGVSFTRLLSKVNNVTATKDGFKATILAVTIDSRVQQDAEEFLGKSSQGDGKWFYEIIMADDVLEEIRDSLSAYEFNFVNDDDEYKLVSIEKI</sequence>
<feature type="region of interest" description="Disordered" evidence="1">
    <location>
        <begin position="69"/>
        <end position="89"/>
    </location>
</feature>
<organism evidence="3 4">
    <name type="scientific">Candidatus Nanosyncoccus alces</name>
    <dbReference type="NCBI Taxonomy" id="2171997"/>
    <lineage>
        <taxon>Bacteria</taxon>
        <taxon>Candidatus Saccharimonadota</taxon>
        <taxon>Candidatus Nanosyncoccalia</taxon>
        <taxon>Candidatus Nanosyncoccales</taxon>
        <taxon>Candidatus Nanosyncoccaceae</taxon>
        <taxon>Candidatus Nanosyncoccus</taxon>
    </lineage>
</organism>
<evidence type="ECO:0000256" key="2">
    <source>
        <dbReference type="SAM" id="Phobius"/>
    </source>
</evidence>